<dbReference type="InterPro" id="IPR002130">
    <property type="entry name" value="Cyclophilin-type_PPIase_dom"/>
</dbReference>
<evidence type="ECO:0000256" key="1">
    <source>
        <dbReference type="ARBA" id="ARBA00007365"/>
    </source>
</evidence>
<dbReference type="GO" id="GO:0006457">
    <property type="term" value="P:protein folding"/>
    <property type="evidence" value="ECO:0007669"/>
    <property type="project" value="InterPro"/>
</dbReference>
<evidence type="ECO:0000256" key="3">
    <source>
        <dbReference type="ARBA" id="ARBA00023235"/>
    </source>
</evidence>
<dbReference type="OrthoDB" id="9807797at2"/>
<name>A0A0B3SPC2_9RHOB</name>
<dbReference type="PROSITE" id="PS00170">
    <property type="entry name" value="CSA_PPIASE_1"/>
    <property type="match status" value="1"/>
</dbReference>
<comment type="caution">
    <text evidence="6">The sequence shown here is derived from an EMBL/GenBank/DDBJ whole genome shotgun (WGS) entry which is preliminary data.</text>
</comment>
<dbReference type="CDD" id="cd00317">
    <property type="entry name" value="cyclophilin"/>
    <property type="match status" value="1"/>
</dbReference>
<protein>
    <recommendedName>
        <fullName evidence="4">Peptidyl-prolyl cis-trans isomerase</fullName>
        <shortName evidence="4">PPIase</shortName>
        <ecNumber evidence="4">5.2.1.8</ecNumber>
    </recommendedName>
</protein>
<evidence type="ECO:0000256" key="2">
    <source>
        <dbReference type="ARBA" id="ARBA00023110"/>
    </source>
</evidence>
<keyword evidence="3 4" id="KW-0413">Isomerase</keyword>
<comment type="function">
    <text evidence="4">PPIases accelerate the folding of proteins. It catalyzes the cis-trans isomerization of proline imidic peptide bonds in oligopeptides.</text>
</comment>
<gene>
    <name evidence="6" type="ORF">OA50_03306</name>
</gene>
<dbReference type="PANTHER" id="PTHR45625:SF4">
    <property type="entry name" value="PEPTIDYLPROLYL ISOMERASE DOMAIN AND WD REPEAT-CONTAINING PROTEIN 1"/>
    <property type="match status" value="1"/>
</dbReference>
<dbReference type="InterPro" id="IPR044666">
    <property type="entry name" value="Cyclophilin_A-like"/>
</dbReference>
<dbReference type="GO" id="GO:0003755">
    <property type="term" value="F:peptidyl-prolyl cis-trans isomerase activity"/>
    <property type="evidence" value="ECO:0007669"/>
    <property type="project" value="UniProtKB-UniRule"/>
</dbReference>
<organism evidence="6 7">
    <name type="scientific">Mameliella alba</name>
    <dbReference type="NCBI Taxonomy" id="561184"/>
    <lineage>
        <taxon>Bacteria</taxon>
        <taxon>Pseudomonadati</taxon>
        <taxon>Pseudomonadota</taxon>
        <taxon>Alphaproteobacteria</taxon>
        <taxon>Rhodobacterales</taxon>
        <taxon>Roseobacteraceae</taxon>
        <taxon>Mameliella</taxon>
    </lineage>
</organism>
<dbReference type="PROSITE" id="PS50072">
    <property type="entry name" value="CSA_PPIASE_2"/>
    <property type="match status" value="1"/>
</dbReference>
<dbReference type="InterPro" id="IPR020892">
    <property type="entry name" value="Cyclophilin-type_PPIase_CS"/>
</dbReference>
<dbReference type="AlphaFoldDB" id="A0A0B3SPC2"/>
<accession>A0A0B3SPC2</accession>
<proteinExistence type="inferred from homology"/>
<dbReference type="EMBL" id="JSUQ01000012">
    <property type="protein sequence ID" value="KHQ52289.1"/>
    <property type="molecule type" value="Genomic_DNA"/>
</dbReference>
<evidence type="ECO:0000259" key="5">
    <source>
        <dbReference type="PROSITE" id="PS50072"/>
    </source>
</evidence>
<dbReference type="PANTHER" id="PTHR45625">
    <property type="entry name" value="PEPTIDYL-PROLYL CIS-TRANS ISOMERASE-RELATED"/>
    <property type="match status" value="1"/>
</dbReference>
<evidence type="ECO:0000256" key="4">
    <source>
        <dbReference type="RuleBase" id="RU363019"/>
    </source>
</evidence>
<evidence type="ECO:0000313" key="6">
    <source>
        <dbReference type="EMBL" id="KHQ52289.1"/>
    </source>
</evidence>
<feature type="domain" description="PPIase cyclophilin-type" evidence="5">
    <location>
        <begin position="67"/>
        <end position="234"/>
    </location>
</feature>
<dbReference type="Pfam" id="PF00160">
    <property type="entry name" value="Pro_isomerase"/>
    <property type="match status" value="1"/>
</dbReference>
<keyword evidence="7" id="KW-1185">Reference proteome</keyword>
<dbReference type="Gene3D" id="2.40.100.10">
    <property type="entry name" value="Cyclophilin-like"/>
    <property type="match status" value="1"/>
</dbReference>
<dbReference type="SUPFAM" id="SSF50891">
    <property type="entry name" value="Cyclophilin-like"/>
    <property type="match status" value="1"/>
</dbReference>
<dbReference type="Proteomes" id="UP000030960">
    <property type="component" value="Unassembled WGS sequence"/>
</dbReference>
<sequence length="234" mass="24006">MSPVKGGILAVAVLLVGLGGYSVLRGGAGAVDAAPDPAAPAEDGVAAAPAPVAEPVLEPLPEGADMGLQIQLAGEADGTITIDLFEDVAPGHTAQIVALAKAGAYDGVVFHRVIDGFMAQTGDVQFGRTGAEDFDMRRAGMGGSTLPDLEAEFSELSFERGVVGMARSQSPDSANSQFFIMFAPGPFLDGQYTIVGKVTEGMDVVDAIKRGDQRANGAVTGEPDRMVKVTVTQE</sequence>
<evidence type="ECO:0000313" key="7">
    <source>
        <dbReference type="Proteomes" id="UP000030960"/>
    </source>
</evidence>
<dbReference type="PATRIC" id="fig|1515334.3.peg.3324"/>
<comment type="similarity">
    <text evidence="1 4">Belongs to the cyclophilin-type PPIase family.</text>
</comment>
<keyword evidence="2 4" id="KW-0697">Rotamase</keyword>
<reference evidence="6 7" key="1">
    <citation type="submission" date="2014-10" db="EMBL/GenBank/DDBJ databases">
        <title>Genome sequence of Ponticoccus sp. strain UMTAT08 isolated from clonal culture of toxic dinoflagellate Alexandrium tamiyavanichii.</title>
        <authorList>
            <person name="Gan H.Y."/>
            <person name="Muhd D.-D."/>
            <person name="Mohd Noor M.E."/>
            <person name="Yeong Y.S."/>
            <person name="Usup G."/>
        </authorList>
    </citation>
    <scope>NUCLEOTIDE SEQUENCE [LARGE SCALE GENOMIC DNA]</scope>
    <source>
        <strain evidence="6 7">UMTAT08</strain>
    </source>
</reference>
<dbReference type="PRINTS" id="PR00153">
    <property type="entry name" value="CSAPPISMRASE"/>
</dbReference>
<dbReference type="EC" id="5.2.1.8" evidence="4"/>
<dbReference type="STRING" id="561184.SAMN05216376_102273"/>
<dbReference type="InterPro" id="IPR029000">
    <property type="entry name" value="Cyclophilin-like_dom_sf"/>
</dbReference>
<comment type="catalytic activity">
    <reaction evidence="4">
        <text>[protein]-peptidylproline (omega=180) = [protein]-peptidylproline (omega=0)</text>
        <dbReference type="Rhea" id="RHEA:16237"/>
        <dbReference type="Rhea" id="RHEA-COMP:10747"/>
        <dbReference type="Rhea" id="RHEA-COMP:10748"/>
        <dbReference type="ChEBI" id="CHEBI:83833"/>
        <dbReference type="ChEBI" id="CHEBI:83834"/>
        <dbReference type="EC" id="5.2.1.8"/>
    </reaction>
</comment>